<protein>
    <submittedName>
        <fullName evidence="1">Uncharacterized protein</fullName>
    </submittedName>
</protein>
<proteinExistence type="predicted"/>
<gene>
    <name evidence="1" type="ORF">H206_05230</name>
</gene>
<comment type="caution">
    <text evidence="1">The sequence shown here is derived from an EMBL/GenBank/DDBJ whole genome shotgun (WGS) entry which is preliminary data.</text>
</comment>
<reference evidence="1 2" key="1">
    <citation type="submission" date="2017-01" db="EMBL/GenBank/DDBJ databases">
        <title>The cable genome- insights into the physiology and evolution of filamentous bacteria capable of sulfide oxidation via long distance electron transfer.</title>
        <authorList>
            <person name="Schreiber L."/>
            <person name="Bjerg J.T."/>
            <person name="Boggild A."/>
            <person name="Van De Vossenberg J."/>
            <person name="Meysman F."/>
            <person name="Nielsen L.P."/>
            <person name="Schramm A."/>
            <person name="Kjeldsen K.U."/>
        </authorList>
    </citation>
    <scope>NUCLEOTIDE SEQUENCE [LARGE SCALE GENOMIC DNA]</scope>
    <source>
        <strain evidence="1">MCF</strain>
    </source>
</reference>
<evidence type="ECO:0000313" key="1">
    <source>
        <dbReference type="EMBL" id="RWX48194.1"/>
    </source>
</evidence>
<keyword evidence="2" id="KW-1185">Reference proteome</keyword>
<name>A0A3S3R200_9BACT</name>
<sequence length="204" mass="22729">MPEKRFAALLAEKGKGTQDLKIALQGQEEIFLPELGTVVGKQSRQGVEIVVKQFFLNQVGQCGIGINEQGGKVVGQRTEAACLIIDKTDPALLDHDVAALEIPMKKEGGVCLGRLVCQRLKILRYFFFVNLQLEKITAQGSEKIAGFLFQHQNAVVLWYIPAPGWLEAWQPRTCIRANSLTVCRYSWMSCSESLPFSSIRSCNR</sequence>
<dbReference type="EMBL" id="MTKO01000004">
    <property type="protein sequence ID" value="RWX48194.1"/>
    <property type="molecule type" value="Genomic_DNA"/>
</dbReference>
<dbReference type="AlphaFoldDB" id="A0A3S3R200"/>
<accession>A0A3S3R200</accession>
<evidence type="ECO:0000313" key="2">
    <source>
        <dbReference type="Proteomes" id="UP000287853"/>
    </source>
</evidence>
<dbReference type="Proteomes" id="UP000287853">
    <property type="component" value="Unassembled WGS sequence"/>
</dbReference>
<organism evidence="1 2">
    <name type="scientific">Candidatus Electrothrix aarhusensis</name>
    <dbReference type="NCBI Taxonomy" id="1859131"/>
    <lineage>
        <taxon>Bacteria</taxon>
        <taxon>Pseudomonadati</taxon>
        <taxon>Thermodesulfobacteriota</taxon>
        <taxon>Desulfobulbia</taxon>
        <taxon>Desulfobulbales</taxon>
        <taxon>Desulfobulbaceae</taxon>
        <taxon>Candidatus Electrothrix</taxon>
    </lineage>
</organism>